<evidence type="ECO:0000313" key="4">
    <source>
        <dbReference type="Proteomes" id="UP000029046"/>
    </source>
</evidence>
<name>A0A087AP57_9BIFI</name>
<comment type="caution">
    <text evidence="3">The sequence shown here is derived from an EMBL/GenBank/DDBJ whole genome shotgun (WGS) entry which is preliminary data.</text>
</comment>
<protein>
    <submittedName>
        <fullName evidence="3">Putative phosphohydrolase</fullName>
    </submittedName>
</protein>
<evidence type="ECO:0000256" key="2">
    <source>
        <dbReference type="SAM" id="Phobius"/>
    </source>
</evidence>
<keyword evidence="3" id="KW-0378">Hydrolase</keyword>
<sequence>MQWTATHAYARPRRYSGTMTLRFNEDGTFRVLQMADIQDKPEVNRDTIRLIEAAIRETKPDLVVLTGDQIRGYDPAYIDTFLRRRGEKPGARVRLITEIEARIYGVKRRYPEAAELAERMADRLEDRGHTAPAVLTGDEPPSIDELMAESAGKVRRTIQAFLQPVVDAGVPFAVTYGNHDFQCGILPDEQDDMYRELPGCMNPVAPSARPTADAVDTADGLSRDGMASQTPDKPGTPSPAESLGFEPGTFALPIESANGSGRIAMAVMMVNSGDYAGKPEENDAEYPAYIANSRGLDLADSDGYGTPSPEAIAWLGGVQHELGARNGDGQPVPAIAFQHIPPQEFYDCLTEVPAWTPNAVEGARTHAGHCYVLNDAVCRPGSRLGEAIGCADENVGQVEAMRQAGGYFALFCGHDHKNAFVGHVHGMDLGYAPTCGFECYGPKSRLRGVRLFEFHESDPAAYETRMLTWGDLIGRYSRNELRVFVEDHCITDAIGLRNELRRPSVLATLAGLGAAALVGVAAMITRLFKR</sequence>
<proteinExistence type="predicted"/>
<evidence type="ECO:0000256" key="1">
    <source>
        <dbReference type="SAM" id="MobiDB-lite"/>
    </source>
</evidence>
<reference evidence="3 4" key="1">
    <citation type="submission" date="2014-03" db="EMBL/GenBank/DDBJ databases">
        <title>Genomics of Bifidobacteria.</title>
        <authorList>
            <person name="Ventura M."/>
            <person name="Milani C."/>
            <person name="Lugli G.A."/>
        </authorList>
    </citation>
    <scope>NUCLEOTIDE SEQUENCE [LARGE SCALE GENOMIC DNA]</scope>
    <source>
        <strain evidence="3 4">LMG 11586</strain>
    </source>
</reference>
<accession>A0A087AP57</accession>
<gene>
    <name evidence="3" type="ORF">BIGA_1150</name>
</gene>
<dbReference type="InterPro" id="IPR029052">
    <property type="entry name" value="Metallo-depent_PP-like"/>
</dbReference>
<evidence type="ECO:0000313" key="3">
    <source>
        <dbReference type="EMBL" id="KFI60557.1"/>
    </source>
</evidence>
<keyword evidence="2" id="KW-0812">Transmembrane</keyword>
<keyword evidence="2" id="KW-0472">Membrane</keyword>
<organism evidence="3 4">
    <name type="scientific">Bifidobacterium pullorum subsp. gallinarum</name>
    <dbReference type="NCBI Taxonomy" id="78344"/>
    <lineage>
        <taxon>Bacteria</taxon>
        <taxon>Bacillati</taxon>
        <taxon>Actinomycetota</taxon>
        <taxon>Actinomycetes</taxon>
        <taxon>Bifidobacteriales</taxon>
        <taxon>Bifidobacteriaceae</taxon>
        <taxon>Bifidobacterium</taxon>
    </lineage>
</organism>
<dbReference type="AlphaFoldDB" id="A0A087AP57"/>
<keyword evidence="2" id="KW-1133">Transmembrane helix</keyword>
<dbReference type="GO" id="GO:0005737">
    <property type="term" value="C:cytoplasm"/>
    <property type="evidence" value="ECO:0007669"/>
    <property type="project" value="TreeGrafter"/>
</dbReference>
<dbReference type="GO" id="GO:0016788">
    <property type="term" value="F:hydrolase activity, acting on ester bonds"/>
    <property type="evidence" value="ECO:0007669"/>
    <property type="project" value="TreeGrafter"/>
</dbReference>
<keyword evidence="4" id="KW-1185">Reference proteome</keyword>
<dbReference type="EMBL" id="JGYX01000005">
    <property type="protein sequence ID" value="KFI60557.1"/>
    <property type="molecule type" value="Genomic_DNA"/>
</dbReference>
<dbReference type="PANTHER" id="PTHR32440">
    <property type="entry name" value="PHOSPHATASE DCR2-RELATED-RELATED"/>
    <property type="match status" value="1"/>
</dbReference>
<feature type="transmembrane region" description="Helical" evidence="2">
    <location>
        <begin position="505"/>
        <end position="528"/>
    </location>
</feature>
<feature type="region of interest" description="Disordered" evidence="1">
    <location>
        <begin position="204"/>
        <end position="247"/>
    </location>
</feature>
<dbReference type="SUPFAM" id="SSF56300">
    <property type="entry name" value="Metallo-dependent phosphatases"/>
    <property type="match status" value="1"/>
</dbReference>
<dbReference type="Proteomes" id="UP000029046">
    <property type="component" value="Unassembled WGS sequence"/>
</dbReference>
<dbReference type="PANTHER" id="PTHR32440:SF11">
    <property type="entry name" value="METALLOPHOSPHOESTERASE DOMAIN-CONTAINING PROTEIN"/>
    <property type="match status" value="1"/>
</dbReference>
<dbReference type="eggNOG" id="COG1409">
    <property type="taxonomic scope" value="Bacteria"/>
</dbReference>